<dbReference type="EMBL" id="KZ293720">
    <property type="protein sequence ID" value="PBK82188.1"/>
    <property type="molecule type" value="Genomic_DNA"/>
</dbReference>
<dbReference type="AlphaFoldDB" id="A0A2H3CUS9"/>
<evidence type="ECO:0000313" key="1">
    <source>
        <dbReference type="EMBL" id="PBK82188.1"/>
    </source>
</evidence>
<protein>
    <submittedName>
        <fullName evidence="1">Uncharacterized protein</fullName>
    </submittedName>
</protein>
<name>A0A2H3CUS9_ARMGA</name>
<gene>
    <name evidence="1" type="ORF">ARMGADRAFT_1038794</name>
</gene>
<sequence>MRLSPTLRTLTVEHVSRIWEWKSPYSARPWAEVDRLALPALEHLHVRLHNAVLDTCYYDAECYTCELQVRAEQQTDPGDLNYWKRQVEERMPLLKERGILDIEVVKQRQGNACAPKNVLPHDIGITARRYDNELRVTKRNGCPGRV</sequence>
<dbReference type="OrthoDB" id="2788229at2759"/>
<organism evidence="1 2">
    <name type="scientific">Armillaria gallica</name>
    <name type="common">Bulbous honey fungus</name>
    <name type="synonym">Armillaria bulbosa</name>
    <dbReference type="NCBI Taxonomy" id="47427"/>
    <lineage>
        <taxon>Eukaryota</taxon>
        <taxon>Fungi</taxon>
        <taxon>Dikarya</taxon>
        <taxon>Basidiomycota</taxon>
        <taxon>Agaricomycotina</taxon>
        <taxon>Agaricomycetes</taxon>
        <taxon>Agaricomycetidae</taxon>
        <taxon>Agaricales</taxon>
        <taxon>Marasmiineae</taxon>
        <taxon>Physalacriaceae</taxon>
        <taxon>Armillaria</taxon>
    </lineage>
</organism>
<dbReference type="Proteomes" id="UP000217790">
    <property type="component" value="Unassembled WGS sequence"/>
</dbReference>
<accession>A0A2H3CUS9</accession>
<evidence type="ECO:0000313" key="2">
    <source>
        <dbReference type="Proteomes" id="UP000217790"/>
    </source>
</evidence>
<dbReference type="InParanoid" id="A0A2H3CUS9"/>
<reference evidence="2" key="1">
    <citation type="journal article" date="2017" name="Nat. Ecol. Evol.">
        <title>Genome expansion and lineage-specific genetic innovations in the forest pathogenic fungi Armillaria.</title>
        <authorList>
            <person name="Sipos G."/>
            <person name="Prasanna A.N."/>
            <person name="Walter M.C."/>
            <person name="O'Connor E."/>
            <person name="Balint B."/>
            <person name="Krizsan K."/>
            <person name="Kiss B."/>
            <person name="Hess J."/>
            <person name="Varga T."/>
            <person name="Slot J."/>
            <person name="Riley R."/>
            <person name="Boka B."/>
            <person name="Rigling D."/>
            <person name="Barry K."/>
            <person name="Lee J."/>
            <person name="Mihaltcheva S."/>
            <person name="LaButti K."/>
            <person name="Lipzen A."/>
            <person name="Waldron R."/>
            <person name="Moloney N.M."/>
            <person name="Sperisen C."/>
            <person name="Kredics L."/>
            <person name="Vagvoelgyi C."/>
            <person name="Patrignani A."/>
            <person name="Fitzpatrick D."/>
            <person name="Nagy I."/>
            <person name="Doyle S."/>
            <person name="Anderson J.B."/>
            <person name="Grigoriev I.V."/>
            <person name="Gueldener U."/>
            <person name="Muensterkoetter M."/>
            <person name="Nagy L.G."/>
        </authorList>
    </citation>
    <scope>NUCLEOTIDE SEQUENCE [LARGE SCALE GENOMIC DNA]</scope>
    <source>
        <strain evidence="2">Ar21-2</strain>
    </source>
</reference>
<proteinExistence type="predicted"/>
<keyword evidence="2" id="KW-1185">Reference proteome</keyword>